<evidence type="ECO:0000313" key="1">
    <source>
        <dbReference type="EMBL" id="CUO43463.1"/>
    </source>
</evidence>
<accession>A0A174I4R9</accession>
<evidence type="ECO:0000313" key="3">
    <source>
        <dbReference type="EMBL" id="KAB4168312.1"/>
    </source>
</evidence>
<reference evidence="4 7" key="2">
    <citation type="submission" date="2018-08" db="EMBL/GenBank/DDBJ databases">
        <title>A genome reference for cultivated species of the human gut microbiota.</title>
        <authorList>
            <person name="Zou Y."/>
            <person name="Xue W."/>
            <person name="Luo G."/>
        </authorList>
    </citation>
    <scope>NUCLEOTIDE SEQUENCE [LARGE SCALE GENOMIC DNA]</scope>
    <source>
        <strain evidence="4 7">AF17-20</strain>
    </source>
</reference>
<protein>
    <submittedName>
        <fullName evidence="3">DUF3795 domain-containing protein</fullName>
    </submittedName>
    <submittedName>
        <fullName evidence="2">Protein of uncharacterized function (DUF3795)</fullName>
    </submittedName>
</protein>
<dbReference type="Proteomes" id="UP000284022">
    <property type="component" value="Unassembled WGS sequence"/>
</dbReference>
<evidence type="ECO:0000313" key="8">
    <source>
        <dbReference type="Proteomes" id="UP000433928"/>
    </source>
</evidence>
<dbReference type="Pfam" id="PF12675">
    <property type="entry name" value="DUF3795"/>
    <property type="match status" value="1"/>
</dbReference>
<evidence type="ECO:0000313" key="6">
    <source>
        <dbReference type="Proteomes" id="UP000095766"/>
    </source>
</evidence>
<organism evidence="2 6">
    <name type="scientific">Bacteroides uniformis</name>
    <dbReference type="NCBI Taxonomy" id="820"/>
    <lineage>
        <taxon>Bacteria</taxon>
        <taxon>Pseudomonadati</taxon>
        <taxon>Bacteroidota</taxon>
        <taxon>Bacteroidia</taxon>
        <taxon>Bacteroidales</taxon>
        <taxon>Bacteroidaceae</taxon>
        <taxon>Bacteroides</taxon>
    </lineage>
</organism>
<dbReference type="EMBL" id="QRXV01000018">
    <property type="protein sequence ID" value="RGU37042.1"/>
    <property type="molecule type" value="Genomic_DNA"/>
</dbReference>
<evidence type="ECO:0000313" key="4">
    <source>
        <dbReference type="EMBL" id="RGU37042.1"/>
    </source>
</evidence>
<reference evidence="3 8" key="3">
    <citation type="journal article" date="2019" name="Nat. Med.">
        <title>A library of human gut bacterial isolates paired with longitudinal multiomics data enables mechanistic microbiome research.</title>
        <authorList>
            <person name="Poyet M."/>
            <person name="Groussin M."/>
            <person name="Gibbons S.M."/>
            <person name="Avila-Pacheco J."/>
            <person name="Jiang X."/>
            <person name="Kearney S.M."/>
            <person name="Perrotta A.R."/>
            <person name="Berdy B."/>
            <person name="Zhao S."/>
            <person name="Lieberman T.D."/>
            <person name="Swanson P.K."/>
            <person name="Smith M."/>
            <person name="Roesemann S."/>
            <person name="Alexander J.E."/>
            <person name="Rich S.A."/>
            <person name="Livny J."/>
            <person name="Vlamakis H."/>
            <person name="Clish C."/>
            <person name="Bullock K."/>
            <person name="Deik A."/>
            <person name="Scott J."/>
            <person name="Pierce K.A."/>
            <person name="Xavier R.J."/>
            <person name="Alm E.J."/>
        </authorList>
    </citation>
    <scope>NUCLEOTIDE SEQUENCE [LARGE SCALE GENOMIC DNA]</scope>
    <source>
        <strain evidence="3 8">BIOML-A27</strain>
    </source>
</reference>
<dbReference type="Proteomes" id="UP000095614">
    <property type="component" value="Unassembled WGS sequence"/>
</dbReference>
<evidence type="ECO:0000313" key="2">
    <source>
        <dbReference type="EMBL" id="CUP71027.1"/>
    </source>
</evidence>
<dbReference type="RefSeq" id="WP_005828559.1">
    <property type="nucleotide sequence ID" value="NZ_BQNO01000001.1"/>
</dbReference>
<dbReference type="AlphaFoldDB" id="A0A174I4R9"/>
<dbReference type="InterPro" id="IPR024227">
    <property type="entry name" value="DUF3795"/>
</dbReference>
<dbReference type="EMBL" id="CZAF01000001">
    <property type="protein sequence ID" value="CUO43463.1"/>
    <property type="molecule type" value="Genomic_DNA"/>
</dbReference>
<dbReference type="GeneID" id="99750746"/>
<dbReference type="Proteomes" id="UP000433928">
    <property type="component" value="Unassembled WGS sequence"/>
</dbReference>
<evidence type="ECO:0000313" key="5">
    <source>
        <dbReference type="Proteomes" id="UP000095614"/>
    </source>
</evidence>
<dbReference type="Proteomes" id="UP000095766">
    <property type="component" value="Unassembled WGS sequence"/>
</dbReference>
<dbReference type="EMBL" id="CZAO01000009">
    <property type="protein sequence ID" value="CUP71027.1"/>
    <property type="molecule type" value="Genomic_DNA"/>
</dbReference>
<sequence length="110" mass="12192">MKQLIACCGLDCENCTARIATVNNDDELREKTAKEWSVLNNTPEITAETIHCMGCRADGVKFAYCSNYCAIRKCVYEKGFNTCGDCKELDTCQVVGAVLQHVPGARENLY</sequence>
<proteinExistence type="predicted"/>
<dbReference type="OrthoDB" id="9803966at2"/>
<name>A0A174I4R9_BACUN</name>
<gene>
    <name evidence="4" type="ORF">DWW83_16050</name>
    <name evidence="1" type="ORF">ERS852462_00419</name>
    <name evidence="2" type="ORF">ERS852510_02168</name>
    <name evidence="3" type="ORF">GAQ59_15230</name>
</gene>
<dbReference type="EMBL" id="WCUG01000014">
    <property type="protein sequence ID" value="KAB4168312.1"/>
    <property type="molecule type" value="Genomic_DNA"/>
</dbReference>
<evidence type="ECO:0000313" key="7">
    <source>
        <dbReference type="Proteomes" id="UP000284022"/>
    </source>
</evidence>
<reference evidence="5 6" key="1">
    <citation type="submission" date="2015-09" db="EMBL/GenBank/DDBJ databases">
        <authorList>
            <consortium name="Pathogen Informatics"/>
        </authorList>
    </citation>
    <scope>NUCLEOTIDE SEQUENCE [LARGE SCALE GENOMIC DNA]</scope>
    <source>
        <strain evidence="1 5">2789STDY5834847</strain>
        <strain evidence="2 6">2789STDY5834898</strain>
    </source>
</reference>